<dbReference type="PIRSF" id="PIRSF011570">
    <property type="entry name" value="SpoVAD"/>
    <property type="match status" value="1"/>
</dbReference>
<evidence type="ECO:0000313" key="1">
    <source>
        <dbReference type="EMBL" id="KPV43526.1"/>
    </source>
</evidence>
<sequence length="339" mass="36241">MKTAGRQTWLFETEPAVLATGTVAGKLESEGPLSQWFDVRITKDGMLGKSWEVDEQGLIRQATETALEKAKLTPEAIDYAIGGDLNAQLTGFYFGLRDFGFRQLGLYSACSTMTESVALGGLLVDTGAAKTVIAGTCSHTSTAERQFRFPTEYGAQKPETAQRTVTGAGMAVIGNTGSNVVVTAATIGEVVDFGIKNPWEYGAAMAPAAFRTIQAHLHDTGQHLEDFDCIATGDLGRIGHAILRDLFAQQGQDPGDRLTDCGMLIYAPEQSEVFSGGSGAACSSLVTFGYLLEKIRNGTWKRIMVAATGALLSTVTSQQQESIPSISHAVVFERRGRVQ</sequence>
<dbReference type="SUPFAM" id="SSF53901">
    <property type="entry name" value="Thiolase-like"/>
    <property type="match status" value="1"/>
</dbReference>
<dbReference type="NCBIfam" id="TIGR02845">
    <property type="entry name" value="spore_V_AD"/>
    <property type="match status" value="1"/>
</dbReference>
<dbReference type="EMBL" id="LJCO01000048">
    <property type="protein sequence ID" value="KPV43526.1"/>
    <property type="molecule type" value="Genomic_DNA"/>
</dbReference>
<dbReference type="Proteomes" id="UP000050482">
    <property type="component" value="Unassembled WGS sequence"/>
</dbReference>
<dbReference type="GO" id="GO:0016746">
    <property type="term" value="F:acyltransferase activity"/>
    <property type="evidence" value="ECO:0007669"/>
    <property type="project" value="InterPro"/>
</dbReference>
<dbReference type="Gene3D" id="3.40.47.40">
    <property type="entry name" value="Stage V sporulation protein AD"/>
    <property type="match status" value="1"/>
</dbReference>
<dbReference type="InterPro" id="IPR010894">
    <property type="entry name" value="SpoVAD"/>
</dbReference>
<organism evidence="1 2">
    <name type="scientific">Alicyclobacillus ferrooxydans</name>
    <dbReference type="NCBI Taxonomy" id="471514"/>
    <lineage>
        <taxon>Bacteria</taxon>
        <taxon>Bacillati</taxon>
        <taxon>Bacillota</taxon>
        <taxon>Bacilli</taxon>
        <taxon>Bacillales</taxon>
        <taxon>Alicyclobacillaceae</taxon>
        <taxon>Alicyclobacillus</taxon>
    </lineage>
</organism>
<dbReference type="NCBIfam" id="NF006160">
    <property type="entry name" value="PRK08304.1"/>
    <property type="match status" value="1"/>
</dbReference>
<reference evidence="1 2" key="1">
    <citation type="submission" date="2015-09" db="EMBL/GenBank/DDBJ databases">
        <title>Draft genome sequence of Alicyclobacillus ferrooxydans DSM 22381.</title>
        <authorList>
            <person name="Hemp J."/>
        </authorList>
    </citation>
    <scope>NUCLEOTIDE SEQUENCE [LARGE SCALE GENOMIC DNA]</scope>
    <source>
        <strain evidence="1 2">TC-34</strain>
    </source>
</reference>
<proteinExistence type="predicted"/>
<dbReference type="RefSeq" id="WP_054969395.1">
    <property type="nucleotide sequence ID" value="NZ_LJCO01000048.1"/>
</dbReference>
<keyword evidence="2" id="KW-1185">Reference proteome</keyword>
<dbReference type="STRING" id="471514.AN477_11995"/>
<evidence type="ECO:0000313" key="2">
    <source>
        <dbReference type="Proteomes" id="UP000050482"/>
    </source>
</evidence>
<dbReference type="AlphaFoldDB" id="A0A0P9CV05"/>
<accession>A0A0P9CV05</accession>
<dbReference type="PATRIC" id="fig|471514.4.peg.780"/>
<gene>
    <name evidence="1" type="ORF">AN477_11995</name>
</gene>
<dbReference type="Pfam" id="PF07451">
    <property type="entry name" value="SpoVAD"/>
    <property type="match status" value="1"/>
</dbReference>
<comment type="caution">
    <text evidence="1">The sequence shown here is derived from an EMBL/GenBank/DDBJ whole genome shotgun (WGS) entry which is preliminary data.</text>
</comment>
<evidence type="ECO:0008006" key="3">
    <source>
        <dbReference type="Google" id="ProtNLM"/>
    </source>
</evidence>
<name>A0A0P9CV05_9BACL</name>
<dbReference type="InterPro" id="IPR016039">
    <property type="entry name" value="Thiolase-like"/>
</dbReference>
<dbReference type="OrthoDB" id="9770068at2"/>
<protein>
    <recommendedName>
        <fullName evidence="3">Stage V sporulation protein AD</fullName>
    </recommendedName>
</protein>
<dbReference type="InterPro" id="IPR038369">
    <property type="entry name" value="SpoVAD_sf"/>
</dbReference>